<dbReference type="SUPFAM" id="SSF55785">
    <property type="entry name" value="PYP-like sensor domain (PAS domain)"/>
    <property type="match status" value="1"/>
</dbReference>
<dbReference type="CDD" id="cd00082">
    <property type="entry name" value="HisKA"/>
    <property type="match status" value="1"/>
</dbReference>
<dbReference type="RefSeq" id="WP_245119315.1">
    <property type="nucleotide sequence ID" value="NZ_CP095061.1"/>
</dbReference>
<dbReference type="PROSITE" id="PS50894">
    <property type="entry name" value="HPT"/>
    <property type="match status" value="1"/>
</dbReference>
<dbReference type="SUPFAM" id="SSF47384">
    <property type="entry name" value="Homodimeric domain of signal transducing histidine kinase"/>
    <property type="match status" value="1"/>
</dbReference>
<evidence type="ECO:0000256" key="4">
    <source>
        <dbReference type="ARBA" id="ARBA00022475"/>
    </source>
</evidence>
<dbReference type="InterPro" id="IPR008207">
    <property type="entry name" value="Sig_transdc_His_kin_Hpt_dom"/>
</dbReference>
<keyword evidence="10" id="KW-0902">Two-component regulatory system</keyword>
<dbReference type="Gene3D" id="3.30.450.20">
    <property type="entry name" value="PAS domain"/>
    <property type="match status" value="1"/>
</dbReference>
<dbReference type="InterPro" id="IPR000700">
    <property type="entry name" value="PAS-assoc_C"/>
</dbReference>
<evidence type="ECO:0000259" key="14">
    <source>
        <dbReference type="PROSITE" id="PS50109"/>
    </source>
</evidence>
<keyword evidence="4" id="KW-1003">Cell membrane</keyword>
<dbReference type="Pfam" id="PF00512">
    <property type="entry name" value="HisKA"/>
    <property type="match status" value="1"/>
</dbReference>
<dbReference type="InterPro" id="IPR004358">
    <property type="entry name" value="Sig_transdc_His_kin-like_C"/>
</dbReference>
<feature type="modified residue" description="4-aspartylphosphate" evidence="13">
    <location>
        <position position="555"/>
    </location>
</feature>
<feature type="domain" description="PAC" evidence="16">
    <location>
        <begin position="191"/>
        <end position="242"/>
    </location>
</feature>
<evidence type="ECO:0000259" key="16">
    <source>
        <dbReference type="PROSITE" id="PS50113"/>
    </source>
</evidence>
<dbReference type="CDD" id="cd16922">
    <property type="entry name" value="HATPase_EvgS-ArcB-TorS-like"/>
    <property type="match status" value="1"/>
</dbReference>
<dbReference type="Proteomes" id="UP000830401">
    <property type="component" value="Chromosome"/>
</dbReference>
<dbReference type="InterPro" id="IPR036890">
    <property type="entry name" value="HATPase_C_sf"/>
</dbReference>
<keyword evidence="8" id="KW-0067">ATP-binding</keyword>
<dbReference type="PROSITE" id="PS50109">
    <property type="entry name" value="HIS_KIN"/>
    <property type="match status" value="1"/>
</dbReference>
<evidence type="ECO:0000256" key="13">
    <source>
        <dbReference type="PROSITE-ProRule" id="PRU00169"/>
    </source>
</evidence>
<evidence type="ECO:0000256" key="1">
    <source>
        <dbReference type="ARBA" id="ARBA00000085"/>
    </source>
</evidence>
<gene>
    <name evidence="18" type="ORF">MUN86_17390</name>
</gene>
<proteinExistence type="predicted"/>
<accession>A0ABY4G359</accession>
<evidence type="ECO:0000256" key="5">
    <source>
        <dbReference type="ARBA" id="ARBA00022553"/>
    </source>
</evidence>
<feature type="domain" description="Histidine kinase" evidence="14">
    <location>
        <begin position="260"/>
        <end position="481"/>
    </location>
</feature>
<comment type="catalytic activity">
    <reaction evidence="1">
        <text>ATP + protein L-histidine = ADP + protein N-phospho-L-histidine.</text>
        <dbReference type="EC" id="2.7.13.3"/>
    </reaction>
</comment>
<dbReference type="Pfam" id="PF02518">
    <property type="entry name" value="HATPase_c"/>
    <property type="match status" value="1"/>
</dbReference>
<dbReference type="InterPro" id="IPR003594">
    <property type="entry name" value="HATPase_dom"/>
</dbReference>
<dbReference type="InterPro" id="IPR036097">
    <property type="entry name" value="HisK_dim/P_sf"/>
</dbReference>
<keyword evidence="19" id="KW-1185">Reference proteome</keyword>
<feature type="modified residue" description="Phosphohistidine" evidence="12">
    <location>
        <position position="686"/>
    </location>
</feature>
<reference evidence="18" key="1">
    <citation type="submission" date="2022-04" db="EMBL/GenBank/DDBJ databases">
        <title>Hymenobacter sp. isolated from the air.</title>
        <authorList>
            <person name="Won M."/>
            <person name="Lee C.-M."/>
            <person name="Woen H.-Y."/>
            <person name="Kwon S.-W."/>
        </authorList>
    </citation>
    <scope>NUCLEOTIDE SEQUENCE</scope>
    <source>
        <strain evidence="18">5420S-77</strain>
    </source>
</reference>
<dbReference type="SMART" id="SM00448">
    <property type="entry name" value="REC"/>
    <property type="match status" value="1"/>
</dbReference>
<evidence type="ECO:0000256" key="2">
    <source>
        <dbReference type="ARBA" id="ARBA00004651"/>
    </source>
</evidence>
<dbReference type="SMART" id="SM00387">
    <property type="entry name" value="HATPase_c"/>
    <property type="match status" value="1"/>
</dbReference>
<dbReference type="SUPFAM" id="SSF55874">
    <property type="entry name" value="ATPase domain of HSP90 chaperone/DNA topoisomerase II/histidine kinase"/>
    <property type="match status" value="1"/>
</dbReference>
<dbReference type="Gene3D" id="1.10.287.130">
    <property type="match status" value="1"/>
</dbReference>
<dbReference type="EC" id="2.7.13.3" evidence="3"/>
<dbReference type="InterPro" id="IPR035965">
    <property type="entry name" value="PAS-like_dom_sf"/>
</dbReference>
<dbReference type="InterPro" id="IPR001789">
    <property type="entry name" value="Sig_transdc_resp-reg_receiver"/>
</dbReference>
<evidence type="ECO:0000259" key="17">
    <source>
        <dbReference type="PROSITE" id="PS50894"/>
    </source>
</evidence>
<comment type="subcellular location">
    <subcellularLocation>
        <location evidence="2">Cell membrane</location>
        <topology evidence="2">Multi-pass membrane protein</topology>
    </subcellularLocation>
</comment>
<dbReference type="Gene3D" id="3.30.565.10">
    <property type="entry name" value="Histidine kinase-like ATPase, C-terminal domain"/>
    <property type="match status" value="1"/>
</dbReference>
<evidence type="ECO:0000256" key="12">
    <source>
        <dbReference type="PROSITE-ProRule" id="PRU00110"/>
    </source>
</evidence>
<keyword evidence="11" id="KW-0472">Membrane</keyword>
<evidence type="ECO:0000256" key="11">
    <source>
        <dbReference type="ARBA" id="ARBA00023136"/>
    </source>
</evidence>
<evidence type="ECO:0000256" key="10">
    <source>
        <dbReference type="ARBA" id="ARBA00023012"/>
    </source>
</evidence>
<keyword evidence="5 13" id="KW-0597">Phosphoprotein</keyword>
<keyword evidence="7" id="KW-0547">Nucleotide-binding</keyword>
<dbReference type="EMBL" id="CP095061">
    <property type="protein sequence ID" value="UOQ65309.1"/>
    <property type="molecule type" value="Genomic_DNA"/>
</dbReference>
<dbReference type="PANTHER" id="PTHR45339:SF1">
    <property type="entry name" value="HYBRID SIGNAL TRANSDUCTION HISTIDINE KINASE J"/>
    <property type="match status" value="1"/>
</dbReference>
<sequence length="753" mass="83486">MSVTSTSIASPEALVLHLLTQNPNPVIQLSFSAEIVYANPAAEKLFQSVSTVEGICPRQWLLSLAQHTIANSEQEVALAGRHYLLTVVPGNQSYSLYLTDITDRHKAEQKQTAERDFFETVLQYLPTGVAVFDTHHRYQYVNSTAVRNDRIREWLIGKDNFEYCAHFNHPRTLALQREVKFKQAMEEGVEVTWEETFESSAGTRHWLRLFQPVFNSDGKLRLMVGSSADISDRYLVEQAIHQARREAEAAVQVRETFLANMSHEIRTPMNGVLGMAGLLARTQLNQQQQEYLAIIRNSGNHLLGILNDVLDMAKITAGKLDLEHTPFDLVDTIRTTTQIQAFRATEKGIGFELILPDQPLPLLLGDPHRLSQVLLNLLSNAIKFTDQGYVALHCRVLVEDDTMLKVSFQVSDTGSGVAVEKQEAIFESFAQAYSDTTRHFGGTGLGLAISSRLVQQLDGHLVLCSQPGQGSTFSFTLPFSLAGSEVQLVEELAAVQQVAESVRGWRVLLVEDHDVNRQLAQLVLEQFGVVIDAAPDGMTALKFFEHTFYDVVLMDIQMPDMSGLDVTAAMRRHPEPLRARTPIIALTANAFRTDNEKYLAAGMDDCLAKPFDESALLTKMLAVHKAPAFKAGPLFNLSGLYEMAHGKLDFVQRILELFMTSTPTSITKLQKASGTADWLAAATCAHQLKPTLKLFQVESLLKAIQVLEDATASDTSRYAATQQLLDTLPKLLSQIGQHANSLLPDTAVHPSPK</sequence>
<dbReference type="PROSITE" id="PS50110">
    <property type="entry name" value="RESPONSE_REGULATORY"/>
    <property type="match status" value="1"/>
</dbReference>
<evidence type="ECO:0000256" key="8">
    <source>
        <dbReference type="ARBA" id="ARBA00022840"/>
    </source>
</evidence>
<dbReference type="InterPro" id="IPR005467">
    <property type="entry name" value="His_kinase_dom"/>
</dbReference>
<dbReference type="Gene3D" id="3.40.50.2300">
    <property type="match status" value="1"/>
</dbReference>
<dbReference type="PANTHER" id="PTHR45339">
    <property type="entry name" value="HYBRID SIGNAL TRANSDUCTION HISTIDINE KINASE J"/>
    <property type="match status" value="1"/>
</dbReference>
<evidence type="ECO:0000259" key="15">
    <source>
        <dbReference type="PROSITE" id="PS50110"/>
    </source>
</evidence>
<dbReference type="Gene3D" id="1.20.120.160">
    <property type="entry name" value="HPT domain"/>
    <property type="match status" value="1"/>
</dbReference>
<dbReference type="PRINTS" id="PR00344">
    <property type="entry name" value="BCTRLSENSOR"/>
</dbReference>
<dbReference type="SMART" id="SM00388">
    <property type="entry name" value="HisKA"/>
    <property type="match status" value="1"/>
</dbReference>
<dbReference type="InterPro" id="IPR036641">
    <property type="entry name" value="HPT_dom_sf"/>
</dbReference>
<evidence type="ECO:0000313" key="19">
    <source>
        <dbReference type="Proteomes" id="UP000830401"/>
    </source>
</evidence>
<dbReference type="CDD" id="cd17546">
    <property type="entry name" value="REC_hyHK_CKI1_RcsC-like"/>
    <property type="match status" value="1"/>
</dbReference>
<name>A0ABY4G359_9BACT</name>
<evidence type="ECO:0000313" key="18">
    <source>
        <dbReference type="EMBL" id="UOQ65309.1"/>
    </source>
</evidence>
<dbReference type="Pfam" id="PF01627">
    <property type="entry name" value="Hpt"/>
    <property type="match status" value="1"/>
</dbReference>
<dbReference type="InterPro" id="IPR003661">
    <property type="entry name" value="HisK_dim/P_dom"/>
</dbReference>
<dbReference type="SUPFAM" id="SSF52172">
    <property type="entry name" value="CheY-like"/>
    <property type="match status" value="1"/>
</dbReference>
<evidence type="ECO:0000256" key="9">
    <source>
        <dbReference type="ARBA" id="ARBA00022989"/>
    </source>
</evidence>
<dbReference type="SUPFAM" id="SSF47226">
    <property type="entry name" value="Histidine-containing phosphotransfer domain, HPT domain"/>
    <property type="match status" value="1"/>
</dbReference>
<dbReference type="InterPro" id="IPR013656">
    <property type="entry name" value="PAS_4"/>
</dbReference>
<dbReference type="InterPro" id="IPR011006">
    <property type="entry name" value="CheY-like_superfamily"/>
</dbReference>
<keyword evidence="6" id="KW-0812">Transmembrane</keyword>
<evidence type="ECO:0000256" key="7">
    <source>
        <dbReference type="ARBA" id="ARBA00022741"/>
    </source>
</evidence>
<feature type="domain" description="HPt" evidence="17">
    <location>
        <begin position="647"/>
        <end position="742"/>
    </location>
</feature>
<organism evidence="18 19">
    <name type="scientific">Hymenobacter volaticus</name>
    <dbReference type="NCBI Taxonomy" id="2932254"/>
    <lineage>
        <taxon>Bacteria</taxon>
        <taxon>Pseudomonadati</taxon>
        <taxon>Bacteroidota</taxon>
        <taxon>Cytophagia</taxon>
        <taxon>Cytophagales</taxon>
        <taxon>Hymenobacteraceae</taxon>
        <taxon>Hymenobacter</taxon>
    </lineage>
</organism>
<protein>
    <recommendedName>
        <fullName evidence="3">histidine kinase</fullName>
        <ecNumber evidence="3">2.7.13.3</ecNumber>
    </recommendedName>
</protein>
<evidence type="ECO:0000256" key="6">
    <source>
        <dbReference type="ARBA" id="ARBA00022692"/>
    </source>
</evidence>
<feature type="domain" description="Response regulatory" evidence="15">
    <location>
        <begin position="506"/>
        <end position="624"/>
    </location>
</feature>
<dbReference type="PROSITE" id="PS50113">
    <property type="entry name" value="PAC"/>
    <property type="match status" value="1"/>
</dbReference>
<keyword evidence="9" id="KW-1133">Transmembrane helix</keyword>
<dbReference type="Pfam" id="PF00072">
    <property type="entry name" value="Response_reg"/>
    <property type="match status" value="1"/>
</dbReference>
<evidence type="ECO:0000256" key="3">
    <source>
        <dbReference type="ARBA" id="ARBA00012438"/>
    </source>
</evidence>
<dbReference type="Pfam" id="PF08448">
    <property type="entry name" value="PAS_4"/>
    <property type="match status" value="1"/>
</dbReference>